<evidence type="ECO:0000256" key="2">
    <source>
        <dbReference type="ARBA" id="ARBA00022525"/>
    </source>
</evidence>
<dbReference type="SMR" id="A0A5C5FLL0"/>
<evidence type="ECO:0000256" key="6">
    <source>
        <dbReference type="ARBA" id="ARBA00023326"/>
    </source>
</evidence>
<evidence type="ECO:0000256" key="9">
    <source>
        <dbReference type="SAM" id="MobiDB-lite"/>
    </source>
</evidence>
<dbReference type="AlphaFoldDB" id="A0A5C5FLL0"/>
<dbReference type="Gene3D" id="2.70.50.70">
    <property type="match status" value="1"/>
</dbReference>
<dbReference type="InterPro" id="IPR049892">
    <property type="entry name" value="AA9"/>
</dbReference>
<comment type="domain">
    <text evidence="8">Has a modular structure: an endo-beta-1,4-glucanase catalytic module at the N-terminus, a linker rich in serines and threonines, and a C-terminal carbohydrate-binding module (CBM).</text>
</comment>
<proteinExistence type="inferred from homology"/>
<evidence type="ECO:0000259" key="11">
    <source>
        <dbReference type="Pfam" id="PF03443"/>
    </source>
</evidence>
<dbReference type="GO" id="GO:0030248">
    <property type="term" value="F:cellulose binding"/>
    <property type="evidence" value="ECO:0007669"/>
    <property type="project" value="UniProtKB-UniRule"/>
</dbReference>
<dbReference type="PANTHER" id="PTHR33353:SF17">
    <property type="entry name" value="ENDO-BETA-1,4-GLUCANASE D"/>
    <property type="match status" value="1"/>
</dbReference>
<evidence type="ECO:0000256" key="1">
    <source>
        <dbReference type="ARBA" id="ARBA00004613"/>
    </source>
</evidence>
<evidence type="ECO:0000256" key="5">
    <source>
        <dbReference type="ARBA" id="ARBA00023277"/>
    </source>
</evidence>
<keyword evidence="4 8" id="KW-1015">Disulfide bond</keyword>
<keyword evidence="2 8" id="KW-0964">Secreted</keyword>
<keyword evidence="5 8" id="KW-0119">Carbohydrate metabolism</keyword>
<evidence type="ECO:0000256" key="7">
    <source>
        <dbReference type="ARBA" id="ARBA00044502"/>
    </source>
</evidence>
<keyword evidence="12" id="KW-0378">Hydrolase</keyword>
<dbReference type="STRING" id="5288.A0A5C5FLL0"/>
<keyword evidence="3 8" id="KW-0136">Cellulose degradation</keyword>
<keyword evidence="6 8" id="KW-0624">Polysaccharide degradation</keyword>
<feature type="chain" id="PRO_5022806893" description="AA9 family lytic polysaccharide monooxygenase" evidence="10">
    <location>
        <begin position="22"/>
        <end position="419"/>
    </location>
</feature>
<feature type="domain" description="Auxiliary Activity family 9 catalytic" evidence="11">
    <location>
        <begin position="22"/>
        <end position="230"/>
    </location>
</feature>
<dbReference type="InterPro" id="IPR005103">
    <property type="entry name" value="AA9_LPMO"/>
</dbReference>
<dbReference type="EC" id="1.14.99.56" evidence="8"/>
<dbReference type="Pfam" id="PF03443">
    <property type="entry name" value="AA9"/>
    <property type="match status" value="1"/>
</dbReference>
<evidence type="ECO:0000256" key="10">
    <source>
        <dbReference type="SAM" id="SignalP"/>
    </source>
</evidence>
<dbReference type="GO" id="GO:0005576">
    <property type="term" value="C:extracellular region"/>
    <property type="evidence" value="ECO:0007669"/>
    <property type="project" value="UniProtKB-SubCell"/>
</dbReference>
<evidence type="ECO:0000256" key="8">
    <source>
        <dbReference type="RuleBase" id="RU368122"/>
    </source>
</evidence>
<keyword evidence="10" id="KW-0732">Signal</keyword>
<organism evidence="12 13">
    <name type="scientific">Rhodotorula diobovata</name>
    <dbReference type="NCBI Taxonomy" id="5288"/>
    <lineage>
        <taxon>Eukaryota</taxon>
        <taxon>Fungi</taxon>
        <taxon>Dikarya</taxon>
        <taxon>Basidiomycota</taxon>
        <taxon>Pucciniomycotina</taxon>
        <taxon>Microbotryomycetes</taxon>
        <taxon>Sporidiobolales</taxon>
        <taxon>Sporidiobolaceae</taxon>
        <taxon>Rhodotorula</taxon>
    </lineage>
</organism>
<dbReference type="Proteomes" id="UP000311382">
    <property type="component" value="Unassembled WGS sequence"/>
</dbReference>
<name>A0A5C5FLL0_9BASI</name>
<evidence type="ECO:0000313" key="13">
    <source>
        <dbReference type="Proteomes" id="UP000311382"/>
    </source>
</evidence>
<comment type="similarity">
    <text evidence="7">Belongs to the polysaccharide monooxygenase AA9 family.</text>
</comment>
<reference evidence="12 13" key="1">
    <citation type="submission" date="2019-03" db="EMBL/GenBank/DDBJ databases">
        <title>Rhodosporidium diobovatum UCD-FST 08-225 genome sequencing, assembly, and annotation.</title>
        <authorList>
            <person name="Fakankun I.U."/>
            <person name="Fristensky B."/>
            <person name="Levin D.B."/>
        </authorList>
    </citation>
    <scope>NUCLEOTIDE SEQUENCE [LARGE SCALE GENOMIC DNA]</scope>
    <source>
        <strain evidence="12 13">UCD-FST 08-225</strain>
    </source>
</reference>
<dbReference type="EMBL" id="SOZI01000185">
    <property type="protein sequence ID" value="TNY17650.1"/>
    <property type="molecule type" value="Genomic_DNA"/>
</dbReference>
<dbReference type="GO" id="GO:0030245">
    <property type="term" value="P:cellulose catabolic process"/>
    <property type="evidence" value="ECO:0007669"/>
    <property type="project" value="UniProtKB-UniRule"/>
</dbReference>
<gene>
    <name evidence="12" type="ORF">DMC30DRAFT_98221</name>
</gene>
<comment type="catalytic activity">
    <reaction evidence="8">
        <text>[(1-&gt;4)-beta-D-glucosyl]n+m + reduced acceptor + O2 = 4-dehydro-beta-D-glucosyl-[(1-&gt;4)-beta-D-glucosyl]n-1 + [(1-&gt;4)-beta-D-glucosyl]m + acceptor + H2O.</text>
        <dbReference type="EC" id="1.14.99.56"/>
    </reaction>
</comment>
<sequence length="419" mass="42481">MFSSKAALVVALAATVSSVSAHATVTSVWVNGKDTATGGAGVTAPYMRAPSSNSPVQDISSPFMACNDKGSSAASTTLTVAAGDTIEPEWYHSGARGADPIDPSHKGPLTAWIAPYAADGNSIKDAWVQIASEAYYPSSSEWAVSHMIANKGRQTVVIPKTLAPGKYVVRFELLALHSAQSAGGAQFYPNCADVTVTGSGTTALPKGVSIPGFYKSDTPGVIWDIYYSATQDVTGDYVAPGTGTWDGSSAYSTDTCHTVVDGLAPAGYCQAGAKPAPAPSSTTSKAAASSAAATTSKAPATTSKAPATSAAASSSKPVTSSVAAPSKPAVTSAVKPTTSVAATTTRPASSSQAATTSASAPDAAYTDYNSCMRAYNACLDSHQPKNGGAADFSSCYTMNCATLQTKKVRRSHRAASHRA</sequence>
<keyword evidence="13" id="KW-1185">Reference proteome</keyword>
<feature type="region of interest" description="Disordered" evidence="9">
    <location>
        <begin position="293"/>
        <end position="359"/>
    </location>
</feature>
<comment type="subcellular location">
    <subcellularLocation>
        <location evidence="1 8">Secreted</location>
    </subcellularLocation>
</comment>
<evidence type="ECO:0000256" key="3">
    <source>
        <dbReference type="ARBA" id="ARBA00023001"/>
    </source>
</evidence>
<dbReference type="PANTHER" id="PTHR33353">
    <property type="entry name" value="PUTATIVE (AFU_ORTHOLOGUE AFUA_1G12560)-RELATED"/>
    <property type="match status" value="1"/>
</dbReference>
<protein>
    <recommendedName>
        <fullName evidence="8">AA9 family lytic polysaccharide monooxygenase</fullName>
        <ecNumber evidence="8">1.14.99.56</ecNumber>
    </recommendedName>
    <alternativeName>
        <fullName evidence="8">Endo-beta-1,4-glucanase</fullName>
    </alternativeName>
    <alternativeName>
        <fullName evidence="8">Glycosyl hydrolase 61 family protein</fullName>
    </alternativeName>
</protein>
<comment type="caution">
    <text evidence="12">The sequence shown here is derived from an EMBL/GenBank/DDBJ whole genome shotgun (WGS) entry which is preliminary data.</text>
</comment>
<dbReference type="GO" id="GO:0008810">
    <property type="term" value="F:cellulase activity"/>
    <property type="evidence" value="ECO:0007669"/>
    <property type="project" value="UniProtKB-UniRule"/>
</dbReference>
<evidence type="ECO:0000313" key="12">
    <source>
        <dbReference type="EMBL" id="TNY17650.1"/>
    </source>
</evidence>
<dbReference type="OrthoDB" id="2525337at2759"/>
<evidence type="ECO:0000256" key="4">
    <source>
        <dbReference type="ARBA" id="ARBA00023157"/>
    </source>
</evidence>
<dbReference type="CDD" id="cd21175">
    <property type="entry name" value="LPMO_AA9"/>
    <property type="match status" value="1"/>
</dbReference>
<accession>A0A5C5FLL0</accession>
<feature type="signal peptide" evidence="10">
    <location>
        <begin position="1"/>
        <end position="21"/>
    </location>
</feature>
<comment type="function">
    <text evidence="8">Lytic polysaccharide monooxygenase (LMPO) that depolymerizes crystalline and amorphous polysaccharides via the oxidation of scissile alpha- or beta-(1-4)-glycosidic bonds, yielding C1 and/or C4 oxidation products. Catalysis by LPMOs requires the reduction of the active-site copper from Cu(II) to Cu(I) by a reducing agent and H(2)O(2) or O(2) as a cosubstrate.</text>
</comment>